<evidence type="ECO:0000259" key="2">
    <source>
        <dbReference type="Pfam" id="PF18164"/>
    </source>
</evidence>
<dbReference type="AlphaFoldDB" id="A0A841DY52"/>
<dbReference type="Pfam" id="PF18164">
    <property type="entry name" value="GNAT_C"/>
    <property type="match status" value="1"/>
</dbReference>
<name>A0A841DY52_9ACTN</name>
<dbReference type="InterPro" id="IPR041273">
    <property type="entry name" value="NAT_N"/>
</dbReference>
<evidence type="ECO:0000313" key="3">
    <source>
        <dbReference type="EMBL" id="MBB5981706.1"/>
    </source>
</evidence>
<dbReference type="InterPro" id="IPR041644">
    <property type="entry name" value="GNAT_C"/>
</dbReference>
<feature type="domain" description="N-acyltransferase N-terminal" evidence="1">
    <location>
        <begin position="36"/>
        <end position="166"/>
    </location>
</feature>
<evidence type="ECO:0000259" key="1">
    <source>
        <dbReference type="Pfam" id="PF18082"/>
    </source>
</evidence>
<sequence>MAVLRADVVGAAERLGFPEWERSRLQQVEDELRLPDNAEELLAYCGVQAADREEMLAARPDPDSDPDWWTITSALSAEVTRDLGQALPPSGFTSWPAVSPDASAVGLFAGAWALLANLPRLLELHAQRGVPESITVVTVAALGQQLATHRRTFGPAGTGLSTMWTAPLRFRGAEYEIGRHGYTRTQLGLGDGVSGHVLSMHIPPSGALDVHASEQSVAAAVESFGHWFPEEPLSGFVCHSWLLDPQLAEYLRPDSNIIRFQQRFDLLPQLPVADPSDGDRDLLRLGLQLPVPADALTEEGLARIPQDTTLQRAFVAHLRAGRHWYHRTGMLKKWR</sequence>
<organism evidence="3 4">
    <name type="scientific">Kribbella solani</name>
    <dbReference type="NCBI Taxonomy" id="236067"/>
    <lineage>
        <taxon>Bacteria</taxon>
        <taxon>Bacillati</taxon>
        <taxon>Actinomycetota</taxon>
        <taxon>Actinomycetes</taxon>
        <taxon>Propionibacteriales</taxon>
        <taxon>Kribbellaceae</taxon>
        <taxon>Kribbella</taxon>
    </lineage>
</organism>
<dbReference type="RefSeq" id="WP_184838406.1">
    <property type="nucleotide sequence ID" value="NZ_BAAAVN010000029.1"/>
</dbReference>
<dbReference type="Proteomes" id="UP000558997">
    <property type="component" value="Unassembled WGS sequence"/>
</dbReference>
<gene>
    <name evidence="3" type="ORF">HDA44_005047</name>
</gene>
<feature type="domain" description="GNAT-like C-terminal" evidence="2">
    <location>
        <begin position="194"/>
        <end position="331"/>
    </location>
</feature>
<dbReference type="EMBL" id="JACHNF010000001">
    <property type="protein sequence ID" value="MBB5981706.1"/>
    <property type="molecule type" value="Genomic_DNA"/>
</dbReference>
<dbReference type="Gene3D" id="3.40.630.120">
    <property type="match status" value="1"/>
</dbReference>
<evidence type="ECO:0008006" key="5">
    <source>
        <dbReference type="Google" id="ProtNLM"/>
    </source>
</evidence>
<protein>
    <recommendedName>
        <fullName evidence="5">Acyltransferase</fullName>
    </recommendedName>
</protein>
<reference evidence="3 4" key="1">
    <citation type="submission" date="2020-08" db="EMBL/GenBank/DDBJ databases">
        <title>Sequencing the genomes of 1000 actinobacteria strains.</title>
        <authorList>
            <person name="Klenk H.-P."/>
        </authorList>
    </citation>
    <scope>NUCLEOTIDE SEQUENCE [LARGE SCALE GENOMIC DNA]</scope>
    <source>
        <strain evidence="3 4">DSM 17294</strain>
    </source>
</reference>
<dbReference type="Pfam" id="PF18082">
    <property type="entry name" value="NAT_N"/>
    <property type="match status" value="1"/>
</dbReference>
<accession>A0A841DY52</accession>
<comment type="caution">
    <text evidence="3">The sequence shown here is derived from an EMBL/GenBank/DDBJ whole genome shotgun (WGS) entry which is preliminary data.</text>
</comment>
<proteinExistence type="predicted"/>
<keyword evidence="4" id="KW-1185">Reference proteome</keyword>
<evidence type="ECO:0000313" key="4">
    <source>
        <dbReference type="Proteomes" id="UP000558997"/>
    </source>
</evidence>